<evidence type="ECO:0000313" key="2">
    <source>
        <dbReference type="EMBL" id="CCQ34282.1"/>
    </source>
</evidence>
<feature type="region of interest" description="Disordered" evidence="1">
    <location>
        <begin position="1"/>
        <end position="43"/>
    </location>
</feature>
<reference evidence="2 3" key="1">
    <citation type="journal article" date="2014" name="Environ. Microbiol.">
        <title>Halorhabdus tiamatea: proteogenomics and glycosidase activity measurements identify the first cultivated euryarchaeon from a deep-sea anoxic brine lake as potential polysaccharide degrader.</title>
        <authorList>
            <person name="Werner J."/>
            <person name="Ferrer M."/>
            <person name="Michel G."/>
            <person name="Mann A.J."/>
            <person name="Huang S."/>
            <person name="Juarez S."/>
            <person name="Ciordia S."/>
            <person name="Albar J.P."/>
            <person name="Alcaide M."/>
            <person name="La Cono V."/>
            <person name="Yakimov M.M."/>
            <person name="Antunes A."/>
            <person name="Taborda M."/>
            <person name="Da Costa M.S."/>
            <person name="Amann R.I."/>
            <person name="Gloeckner F.O."/>
            <person name="Golyshina O.V."/>
            <person name="Golyshin P.N."/>
            <person name="Teeling H."/>
        </authorList>
    </citation>
    <scope>NUCLEOTIDE SEQUENCE [LARGE SCALE GENOMIC DNA]</scope>
    <source>
        <strain evidence="3">SARL4B</strain>
    </source>
</reference>
<dbReference type="AlphaFoldDB" id="S6CV67"/>
<keyword evidence="3" id="KW-1185">Reference proteome</keyword>
<gene>
    <name evidence="2" type="ORF">HTIA_2170</name>
</gene>
<dbReference type="Proteomes" id="UP000015381">
    <property type="component" value="Chromosome I"/>
</dbReference>
<accession>S6CV67</accession>
<dbReference type="KEGG" id="hti:HTIA_2170"/>
<dbReference type="HOGENOM" id="CLU_3227740_0_0_2"/>
<dbReference type="EMBL" id="HF571520">
    <property type="protein sequence ID" value="CCQ34282.1"/>
    <property type="molecule type" value="Genomic_DNA"/>
</dbReference>
<proteinExistence type="predicted"/>
<evidence type="ECO:0000313" key="3">
    <source>
        <dbReference type="Proteomes" id="UP000015381"/>
    </source>
</evidence>
<organism evidence="2 3">
    <name type="scientific">Halorhabdus tiamatea SARL4B</name>
    <dbReference type="NCBI Taxonomy" id="1033806"/>
    <lineage>
        <taxon>Archaea</taxon>
        <taxon>Methanobacteriati</taxon>
        <taxon>Methanobacteriota</taxon>
        <taxon>Stenosarchaea group</taxon>
        <taxon>Halobacteria</taxon>
        <taxon>Halobacteriales</taxon>
        <taxon>Haloarculaceae</taxon>
        <taxon>Halorhabdus</taxon>
    </lineage>
</organism>
<protein>
    <submittedName>
        <fullName evidence="2">Uncharacterized protein</fullName>
    </submittedName>
</protein>
<sequence length="43" mass="4702">MSTDNEGLDSDRDSIQNSTRRLSTGVFSAFRDESNGYHSPPPG</sequence>
<evidence type="ECO:0000256" key="1">
    <source>
        <dbReference type="SAM" id="MobiDB-lite"/>
    </source>
</evidence>
<name>S6CV67_9EURY</name>
<feature type="compositionally biased region" description="Polar residues" evidence="1">
    <location>
        <begin position="15"/>
        <end position="26"/>
    </location>
</feature>